<dbReference type="Proteomes" id="UP001176961">
    <property type="component" value="Unassembled WGS sequence"/>
</dbReference>
<evidence type="ECO:0000256" key="1">
    <source>
        <dbReference type="ARBA" id="ARBA00001936"/>
    </source>
</evidence>
<evidence type="ECO:0000256" key="9">
    <source>
        <dbReference type="SAM" id="MobiDB-lite"/>
    </source>
</evidence>
<gene>
    <name evidence="11" type="ORF">CYNAS_LOCUS2274</name>
</gene>
<dbReference type="InterPro" id="IPR029052">
    <property type="entry name" value="Metallo-depent_PP-like"/>
</dbReference>
<feature type="region of interest" description="Disordered" evidence="9">
    <location>
        <begin position="1"/>
        <end position="34"/>
    </location>
</feature>
<proteinExistence type="inferred from homology"/>
<evidence type="ECO:0000259" key="10">
    <source>
        <dbReference type="PROSITE" id="PS00125"/>
    </source>
</evidence>
<dbReference type="AlphaFoldDB" id="A0AA36DM90"/>
<dbReference type="Gene3D" id="3.60.21.10">
    <property type="match status" value="1"/>
</dbReference>
<comment type="caution">
    <text evidence="11">The sequence shown here is derived from an EMBL/GenBank/DDBJ whole genome shotgun (WGS) entry which is preliminary data.</text>
</comment>
<feature type="domain" description="Serine/threonine specific protein phosphatases" evidence="10">
    <location>
        <begin position="221"/>
        <end position="226"/>
    </location>
</feature>
<dbReference type="SMART" id="SM00156">
    <property type="entry name" value="PP2Ac"/>
    <property type="match status" value="1"/>
</dbReference>
<dbReference type="PROSITE" id="PS00125">
    <property type="entry name" value="SER_THR_PHOSPHATASE"/>
    <property type="match status" value="1"/>
</dbReference>
<dbReference type="GO" id="GO:0046872">
    <property type="term" value="F:metal ion binding"/>
    <property type="evidence" value="ECO:0007669"/>
    <property type="project" value="UniProtKB-KW"/>
</dbReference>
<name>A0AA36DM90_CYLNA</name>
<dbReference type="EC" id="3.1.3.16" evidence="8"/>
<evidence type="ECO:0000256" key="2">
    <source>
        <dbReference type="ARBA" id="ARBA00022723"/>
    </source>
</evidence>
<comment type="cofactor">
    <cofactor evidence="1">
        <name>Mn(2+)</name>
        <dbReference type="ChEBI" id="CHEBI:29035"/>
    </cofactor>
</comment>
<dbReference type="CDD" id="cd00144">
    <property type="entry name" value="MPP_PPP_family"/>
    <property type="match status" value="1"/>
</dbReference>
<dbReference type="InterPro" id="IPR006186">
    <property type="entry name" value="Ser/Thr-sp_prot-phosphatase"/>
</dbReference>
<dbReference type="GO" id="GO:0004722">
    <property type="term" value="F:protein serine/threonine phosphatase activity"/>
    <property type="evidence" value="ECO:0007669"/>
    <property type="project" value="UniProtKB-EC"/>
</dbReference>
<dbReference type="InterPro" id="IPR004843">
    <property type="entry name" value="Calcineurin-like_PHP"/>
</dbReference>
<dbReference type="PANTHER" id="PTHR11668:SF300">
    <property type="entry name" value="SERINE_THREONINE-PROTEIN PHOSPHATASE"/>
    <property type="match status" value="1"/>
</dbReference>
<evidence type="ECO:0000256" key="5">
    <source>
        <dbReference type="ARBA" id="ARBA00023211"/>
    </source>
</evidence>
<comment type="catalytic activity">
    <reaction evidence="6">
        <text>O-phospho-L-seryl-[protein] + H2O = L-seryl-[protein] + phosphate</text>
        <dbReference type="Rhea" id="RHEA:20629"/>
        <dbReference type="Rhea" id="RHEA-COMP:9863"/>
        <dbReference type="Rhea" id="RHEA-COMP:11604"/>
        <dbReference type="ChEBI" id="CHEBI:15377"/>
        <dbReference type="ChEBI" id="CHEBI:29999"/>
        <dbReference type="ChEBI" id="CHEBI:43474"/>
        <dbReference type="ChEBI" id="CHEBI:83421"/>
        <dbReference type="EC" id="3.1.3.16"/>
    </reaction>
</comment>
<dbReference type="PRINTS" id="PR00114">
    <property type="entry name" value="STPHPHTASE"/>
</dbReference>
<organism evidence="11 12">
    <name type="scientific">Cylicocyclus nassatus</name>
    <name type="common">Nematode worm</name>
    <dbReference type="NCBI Taxonomy" id="53992"/>
    <lineage>
        <taxon>Eukaryota</taxon>
        <taxon>Metazoa</taxon>
        <taxon>Ecdysozoa</taxon>
        <taxon>Nematoda</taxon>
        <taxon>Chromadorea</taxon>
        <taxon>Rhabditida</taxon>
        <taxon>Rhabditina</taxon>
        <taxon>Rhabditomorpha</taxon>
        <taxon>Strongyloidea</taxon>
        <taxon>Strongylidae</taxon>
        <taxon>Cylicocyclus</taxon>
    </lineage>
</organism>
<evidence type="ECO:0000256" key="7">
    <source>
        <dbReference type="ARBA" id="ARBA00048336"/>
    </source>
</evidence>
<dbReference type="GO" id="GO:0005634">
    <property type="term" value="C:nucleus"/>
    <property type="evidence" value="ECO:0007669"/>
    <property type="project" value="TreeGrafter"/>
</dbReference>
<dbReference type="Pfam" id="PF00149">
    <property type="entry name" value="Metallophos"/>
    <property type="match status" value="1"/>
</dbReference>
<dbReference type="EMBL" id="CATQJL010000001">
    <property type="protein sequence ID" value="CAJ0590291.1"/>
    <property type="molecule type" value="Genomic_DNA"/>
</dbReference>
<evidence type="ECO:0000313" key="11">
    <source>
        <dbReference type="EMBL" id="CAJ0590291.1"/>
    </source>
</evidence>
<keyword evidence="12" id="KW-1185">Reference proteome</keyword>
<keyword evidence="3 8" id="KW-0378">Hydrolase</keyword>
<comment type="catalytic activity">
    <reaction evidence="7 8">
        <text>O-phospho-L-threonyl-[protein] + H2O = L-threonyl-[protein] + phosphate</text>
        <dbReference type="Rhea" id="RHEA:47004"/>
        <dbReference type="Rhea" id="RHEA-COMP:11060"/>
        <dbReference type="Rhea" id="RHEA-COMP:11605"/>
        <dbReference type="ChEBI" id="CHEBI:15377"/>
        <dbReference type="ChEBI" id="CHEBI:30013"/>
        <dbReference type="ChEBI" id="CHEBI:43474"/>
        <dbReference type="ChEBI" id="CHEBI:61977"/>
        <dbReference type="EC" id="3.1.3.16"/>
    </reaction>
</comment>
<evidence type="ECO:0000256" key="8">
    <source>
        <dbReference type="RuleBase" id="RU004273"/>
    </source>
</evidence>
<accession>A0AA36DM90</accession>
<evidence type="ECO:0000313" key="12">
    <source>
        <dbReference type="Proteomes" id="UP001176961"/>
    </source>
</evidence>
<evidence type="ECO:0000256" key="4">
    <source>
        <dbReference type="ARBA" id="ARBA00022912"/>
    </source>
</evidence>
<evidence type="ECO:0000256" key="3">
    <source>
        <dbReference type="ARBA" id="ARBA00022801"/>
    </source>
</evidence>
<dbReference type="PANTHER" id="PTHR11668">
    <property type="entry name" value="SERINE/THREONINE PROTEIN PHOSPHATASE"/>
    <property type="match status" value="1"/>
</dbReference>
<comment type="similarity">
    <text evidence="8">Belongs to the PPP phosphatase family.</text>
</comment>
<evidence type="ECO:0000256" key="6">
    <source>
        <dbReference type="ARBA" id="ARBA00047761"/>
    </source>
</evidence>
<dbReference type="InterPro" id="IPR050341">
    <property type="entry name" value="PP1_catalytic_subunit"/>
</dbReference>
<keyword evidence="2" id="KW-0479">Metal-binding</keyword>
<keyword evidence="4" id="KW-0904">Protein phosphatase</keyword>
<reference evidence="11" key="1">
    <citation type="submission" date="2023-07" db="EMBL/GenBank/DDBJ databases">
        <authorList>
            <consortium name="CYATHOMIX"/>
        </authorList>
    </citation>
    <scope>NUCLEOTIDE SEQUENCE</scope>
    <source>
        <strain evidence="11">N/A</strain>
    </source>
</reference>
<protein>
    <recommendedName>
        <fullName evidence="8">Serine/threonine-protein phosphatase</fullName>
        <ecNumber evidence="8">3.1.3.16</ecNumber>
    </recommendedName>
</protein>
<keyword evidence="5" id="KW-0464">Manganese</keyword>
<sequence>MRRHVSTRDSSARTKSHSKEHGHENGHSPESELIDHVDLTDFKVEATITSEVRDSILRCLREGPVRLSSRRIFRKPPKIVKVVTYGTSDHITLLEPLESNGTSKATFTGQKAAEELLIQLIDNGPREFEFDRAQLIEVLRLGAAVFLSEDSLLEVPVPCVIYGDTHGQYSDLLRWFNLNGWPHETRCVFLGDFVDRGSHGVELFTLVVCLKICFPENIFVIRGNHEEENLNQIYSFISEVHLKFKTKSVSPLEKRSMYAHFKAVFVNLPLACLIGDDILAMHGGISPLLTSLKDIQKIKRPIEEFVKGTLACDLVWSDPDTDGFVRKYEPNYERESTVGIGQLFSKSAVEETCDRLEVKMIIRGHQAPLHGYATWANGRLITLFSAPAYRGSSEDTVNLGACIEALDSGSLIIKQLKVSETVRKKREDDAYARQIALDNKDTEYGIHGVSLSQSPKFIIENADNFKY</sequence>
<dbReference type="SUPFAM" id="SSF56300">
    <property type="entry name" value="Metallo-dependent phosphatases"/>
    <property type="match status" value="1"/>
</dbReference>
<dbReference type="GO" id="GO:0005737">
    <property type="term" value="C:cytoplasm"/>
    <property type="evidence" value="ECO:0007669"/>
    <property type="project" value="TreeGrafter"/>
</dbReference>